<evidence type="ECO:0000256" key="1">
    <source>
        <dbReference type="ARBA" id="ARBA00022801"/>
    </source>
</evidence>
<dbReference type="PROSITE" id="PS50921">
    <property type="entry name" value="ANTAR"/>
    <property type="match status" value="1"/>
</dbReference>
<proteinExistence type="predicted"/>
<dbReference type="EMBL" id="BAAARV010000004">
    <property type="protein sequence ID" value="GAA2326917.1"/>
    <property type="molecule type" value="Genomic_DNA"/>
</dbReference>
<dbReference type="Gene3D" id="1.10.10.10">
    <property type="entry name" value="Winged helix-like DNA-binding domain superfamily/Winged helix DNA-binding domain"/>
    <property type="match status" value="1"/>
</dbReference>
<dbReference type="Pfam" id="PF03861">
    <property type="entry name" value="ANTAR"/>
    <property type="match status" value="1"/>
</dbReference>
<reference evidence="7" key="1">
    <citation type="journal article" date="2019" name="Int. J. Syst. Evol. Microbiol.">
        <title>The Global Catalogue of Microorganisms (GCM) 10K type strain sequencing project: providing services to taxonomists for standard genome sequencing and annotation.</title>
        <authorList>
            <consortium name="The Broad Institute Genomics Platform"/>
            <consortium name="The Broad Institute Genome Sequencing Center for Infectious Disease"/>
            <person name="Wu L."/>
            <person name="Ma J."/>
        </authorList>
    </citation>
    <scope>NUCLEOTIDE SEQUENCE [LARGE SCALE GENOMIC DNA]</scope>
    <source>
        <strain evidence="7">JCM 3272</strain>
    </source>
</reference>
<dbReference type="SMART" id="SM01012">
    <property type="entry name" value="ANTAR"/>
    <property type="match status" value="1"/>
</dbReference>
<evidence type="ECO:0000313" key="6">
    <source>
        <dbReference type="EMBL" id="GAA2326917.1"/>
    </source>
</evidence>
<dbReference type="PANTHER" id="PTHR43156:SF2">
    <property type="entry name" value="STAGE II SPORULATION PROTEIN E"/>
    <property type="match status" value="1"/>
</dbReference>
<dbReference type="Proteomes" id="UP001501444">
    <property type="component" value="Unassembled WGS sequence"/>
</dbReference>
<dbReference type="InterPro" id="IPR035965">
    <property type="entry name" value="PAS-like_dom_sf"/>
</dbReference>
<dbReference type="InterPro" id="IPR001932">
    <property type="entry name" value="PPM-type_phosphatase-like_dom"/>
</dbReference>
<feature type="domain" description="ANTAR" evidence="5">
    <location>
        <begin position="21"/>
        <end position="82"/>
    </location>
</feature>
<organism evidence="6 7">
    <name type="scientific">Dactylosporangium salmoneum</name>
    <dbReference type="NCBI Taxonomy" id="53361"/>
    <lineage>
        <taxon>Bacteria</taxon>
        <taxon>Bacillati</taxon>
        <taxon>Actinomycetota</taxon>
        <taxon>Actinomycetes</taxon>
        <taxon>Micromonosporales</taxon>
        <taxon>Micromonosporaceae</taxon>
        <taxon>Dactylosporangium</taxon>
    </lineage>
</organism>
<feature type="domain" description="PAC" evidence="4">
    <location>
        <begin position="526"/>
        <end position="577"/>
    </location>
</feature>
<feature type="region of interest" description="Disordered" evidence="3">
    <location>
        <begin position="109"/>
        <end position="143"/>
    </location>
</feature>
<dbReference type="SMART" id="SM00331">
    <property type="entry name" value="PP2C_SIG"/>
    <property type="match status" value="1"/>
</dbReference>
<keyword evidence="2" id="KW-0175">Coiled coil</keyword>
<dbReference type="InterPro" id="IPR000700">
    <property type="entry name" value="PAS-assoc_C"/>
</dbReference>
<evidence type="ECO:0000256" key="3">
    <source>
        <dbReference type="SAM" id="MobiDB-lite"/>
    </source>
</evidence>
<dbReference type="InterPro" id="IPR036457">
    <property type="entry name" value="PPM-type-like_dom_sf"/>
</dbReference>
<dbReference type="InterPro" id="IPR052016">
    <property type="entry name" value="Bact_Sigma-Reg"/>
</dbReference>
<dbReference type="SUPFAM" id="SSF52172">
    <property type="entry name" value="CheY-like"/>
    <property type="match status" value="1"/>
</dbReference>
<evidence type="ECO:0000256" key="2">
    <source>
        <dbReference type="SAM" id="Coils"/>
    </source>
</evidence>
<evidence type="ECO:0000313" key="7">
    <source>
        <dbReference type="Proteomes" id="UP001501444"/>
    </source>
</evidence>
<evidence type="ECO:0000259" key="4">
    <source>
        <dbReference type="PROSITE" id="PS50113"/>
    </source>
</evidence>
<comment type="caution">
    <text evidence="6">The sequence shown here is derived from an EMBL/GenBank/DDBJ whole genome shotgun (WGS) entry which is preliminary data.</text>
</comment>
<dbReference type="PROSITE" id="PS50113">
    <property type="entry name" value="PAC"/>
    <property type="match status" value="1"/>
</dbReference>
<keyword evidence="1" id="KW-0378">Hydrolase</keyword>
<dbReference type="InterPro" id="IPR005561">
    <property type="entry name" value="ANTAR"/>
</dbReference>
<dbReference type="SUPFAM" id="SSF55785">
    <property type="entry name" value="PYP-like sensor domain (PAS domain)"/>
    <property type="match status" value="1"/>
</dbReference>
<dbReference type="Gene3D" id="3.30.450.20">
    <property type="entry name" value="PAS domain"/>
    <property type="match status" value="1"/>
</dbReference>
<dbReference type="RefSeq" id="WP_344610267.1">
    <property type="nucleotide sequence ID" value="NZ_BAAARV010000004.1"/>
</dbReference>
<sequence>MVDRAPEGGSAEPAEALAALVAKLRAELTGVRTAMRNRAVIEQAKGVLVERLGISPDQGFDQLVRLSQRTNIKLIEVAAAIVGTTSPDPNAPDVVNLIDDELRLHVARRRADSRQTGAKKPEKPDTVPPSARKRASRTPEVEALQSQHQLLSARIAAARSYDEICEVLGTAPTAWPAPSSVLLTLLDPDGAQRGVGAHGVPGEVRSRWSRIPPDPGLPLVVAVQDVETLWLSGQNPSGRYPVMGHIPFSGDTLLASPLISGERVIGGILLTWADGLPEAEELRRYVSALLEPVARQVDALIGDEIASAWFHVAGEEIGQAAPAQVWLPTVVDALHDPGALLSPVFEEGQLVDFRVEYANGLARKIFAGARVDPDEATLLAAYPALGSSTLLPEFALVLQDGQPRRLDGLRADPRTDGVPGPQTLSVHAVRLWDRVFAVWRVATEADLLYDQLLQAERIAGIGSFCWELRDPEPRCSPELVRLFHRGAAPRDGGRVPVEELTASVHPDDLLGVQDAVRRTIVEGKQLLCEVRGAGRVNGRRLRIAAEPIFDDAGNVTAVRGTVQDVTEERAIEARLRRAEEALAAQRHRLADERRAAEALQKALLPTEPELGRMEGVEICGRCRSPERVGTVDGDWYDATPMAGDGTILVLGDVDERGLSSMTTAARLRYAVRAYATLDMSPGDILTAVNAMLCDMEVEHTACLVVARYSPASRELRWAAAGQVAPVRYTADGQGTVLSGPLGLPLGEVAEMRYTDTVVTLAPGDRVLFYAGGQSGAGRSRGDRRRGGSLELIRRAGETIDLTDFDSVVTHLVTSLNVPDDEDVCAMLVHVP</sequence>
<protein>
    <submittedName>
        <fullName evidence="6">SpoIIE family protein phosphatase</fullName>
    </submittedName>
</protein>
<evidence type="ECO:0000259" key="5">
    <source>
        <dbReference type="PROSITE" id="PS50921"/>
    </source>
</evidence>
<dbReference type="Gene3D" id="3.60.40.10">
    <property type="entry name" value="PPM-type phosphatase domain"/>
    <property type="match status" value="1"/>
</dbReference>
<keyword evidence="7" id="KW-1185">Reference proteome</keyword>
<gene>
    <name evidence="6" type="ORF">GCM10010170_002200</name>
</gene>
<dbReference type="InterPro" id="IPR036388">
    <property type="entry name" value="WH-like_DNA-bd_sf"/>
</dbReference>
<dbReference type="Pfam" id="PF07228">
    <property type="entry name" value="SpoIIE"/>
    <property type="match status" value="1"/>
</dbReference>
<dbReference type="PANTHER" id="PTHR43156">
    <property type="entry name" value="STAGE II SPORULATION PROTEIN E-RELATED"/>
    <property type="match status" value="1"/>
</dbReference>
<feature type="coiled-coil region" evidence="2">
    <location>
        <begin position="568"/>
        <end position="602"/>
    </location>
</feature>
<feature type="compositionally biased region" description="Basic and acidic residues" evidence="3">
    <location>
        <begin position="109"/>
        <end position="125"/>
    </location>
</feature>
<name>A0ABP5SBT4_9ACTN</name>
<accession>A0ABP5SBT4</accession>
<dbReference type="InterPro" id="IPR011006">
    <property type="entry name" value="CheY-like_superfamily"/>
</dbReference>